<dbReference type="PANTHER" id="PTHR24567">
    <property type="entry name" value="CRP FAMILY TRANSCRIPTIONAL REGULATORY PROTEIN"/>
    <property type="match status" value="1"/>
</dbReference>
<accession>A0A3P7EWN0</accession>
<name>A0A3P7EWN0_HYDTA</name>
<dbReference type="Pfam" id="PF00027">
    <property type="entry name" value="cNMP_binding"/>
    <property type="match status" value="1"/>
</dbReference>
<evidence type="ECO:0000313" key="3">
    <source>
        <dbReference type="Proteomes" id="UP000274429"/>
    </source>
</evidence>
<dbReference type="CDD" id="cd00038">
    <property type="entry name" value="CAP_ED"/>
    <property type="match status" value="1"/>
</dbReference>
<protein>
    <recommendedName>
        <fullName evidence="1">Cyclic nucleotide-binding domain-containing protein</fullName>
    </recommendedName>
</protein>
<dbReference type="SMART" id="SM00100">
    <property type="entry name" value="cNMP"/>
    <property type="match status" value="1"/>
</dbReference>
<dbReference type="EMBL" id="UYWX01001446">
    <property type="protein sequence ID" value="VDM21024.1"/>
    <property type="molecule type" value="Genomic_DNA"/>
</dbReference>
<dbReference type="InterPro" id="IPR018490">
    <property type="entry name" value="cNMP-bd_dom_sf"/>
</dbReference>
<sequence>MVLGFGTRLIRLHHILLSQRFGSSSALCFSSQTAVESFVLCSASEYPQGVTKSVPVLRCMPGELIGLMCVITGEANNCSAQASVTSRVAVLSRDNFFRLVRSYPQVLINAANLVCLRLSRLLRLADFAIEWHGVDAGKALYKQGDDSNYVYVVLNGRFREVHTNVDGSRNVIAESGRGAFLGYVEVTSAKPRMNTVLAIRDSEVVKMPSILLNWLKRLTPHPVSRFIQLLSDRLMQPTGGQTPSSTSFGTFASGSYTEGALTNLRAIAILATSPDINTEAFTLELQHAMSVFGSSLRLTSGMYSFFLELWPLPQCDSSLYVLHALPSRVDVLCCLFSKLTGFKSYYLKLRYLQSVVDYMKSLVRFSFQNYKIAIENVEALFQEQLDFRFSLC</sequence>
<dbReference type="PANTHER" id="PTHR24567:SF74">
    <property type="entry name" value="HTH-TYPE TRANSCRIPTIONAL REGULATOR ARCR"/>
    <property type="match status" value="1"/>
</dbReference>
<keyword evidence="3" id="KW-1185">Reference proteome</keyword>
<dbReference type="Gene3D" id="2.60.120.10">
    <property type="entry name" value="Jelly Rolls"/>
    <property type="match status" value="2"/>
</dbReference>
<dbReference type="GO" id="GO:0003700">
    <property type="term" value="F:DNA-binding transcription factor activity"/>
    <property type="evidence" value="ECO:0007669"/>
    <property type="project" value="TreeGrafter"/>
</dbReference>
<reference evidence="2 3" key="1">
    <citation type="submission" date="2018-11" db="EMBL/GenBank/DDBJ databases">
        <authorList>
            <consortium name="Pathogen Informatics"/>
        </authorList>
    </citation>
    <scope>NUCLEOTIDE SEQUENCE [LARGE SCALE GENOMIC DNA]</scope>
</reference>
<gene>
    <name evidence="2" type="ORF">TTAC_LOCUS2735</name>
</gene>
<organism evidence="2 3">
    <name type="scientific">Hydatigena taeniaeformis</name>
    <name type="common">Feline tapeworm</name>
    <name type="synonym">Taenia taeniaeformis</name>
    <dbReference type="NCBI Taxonomy" id="6205"/>
    <lineage>
        <taxon>Eukaryota</taxon>
        <taxon>Metazoa</taxon>
        <taxon>Spiralia</taxon>
        <taxon>Lophotrochozoa</taxon>
        <taxon>Platyhelminthes</taxon>
        <taxon>Cestoda</taxon>
        <taxon>Eucestoda</taxon>
        <taxon>Cyclophyllidea</taxon>
        <taxon>Taeniidae</taxon>
        <taxon>Hydatigera</taxon>
    </lineage>
</organism>
<dbReference type="InterPro" id="IPR014710">
    <property type="entry name" value="RmlC-like_jellyroll"/>
</dbReference>
<dbReference type="InterPro" id="IPR050397">
    <property type="entry name" value="Env_Response_Regulators"/>
</dbReference>
<dbReference type="PROSITE" id="PS50042">
    <property type="entry name" value="CNMP_BINDING_3"/>
    <property type="match status" value="1"/>
</dbReference>
<dbReference type="OrthoDB" id="421051at2759"/>
<dbReference type="Proteomes" id="UP000274429">
    <property type="component" value="Unassembled WGS sequence"/>
</dbReference>
<evidence type="ECO:0000313" key="2">
    <source>
        <dbReference type="EMBL" id="VDM21024.1"/>
    </source>
</evidence>
<dbReference type="InterPro" id="IPR000595">
    <property type="entry name" value="cNMP-bd_dom"/>
</dbReference>
<dbReference type="AlphaFoldDB" id="A0A3P7EWN0"/>
<evidence type="ECO:0000259" key="1">
    <source>
        <dbReference type="PROSITE" id="PS50042"/>
    </source>
</evidence>
<proteinExistence type="predicted"/>
<dbReference type="GO" id="GO:0005829">
    <property type="term" value="C:cytosol"/>
    <property type="evidence" value="ECO:0007669"/>
    <property type="project" value="TreeGrafter"/>
</dbReference>
<feature type="domain" description="Cyclic nucleotide-binding" evidence="1">
    <location>
        <begin position="112"/>
        <end position="207"/>
    </location>
</feature>
<dbReference type="SUPFAM" id="SSF51206">
    <property type="entry name" value="cAMP-binding domain-like"/>
    <property type="match status" value="2"/>
</dbReference>